<dbReference type="RefSeq" id="WP_377046787.1">
    <property type="nucleotide sequence ID" value="NZ_JBHLUN010000036.1"/>
</dbReference>
<keyword evidence="2" id="KW-0732">Signal</keyword>
<evidence type="ECO:0000256" key="2">
    <source>
        <dbReference type="SAM" id="SignalP"/>
    </source>
</evidence>
<dbReference type="EMBL" id="JBHLUN010000036">
    <property type="protein sequence ID" value="MFC0411034.1"/>
    <property type="molecule type" value="Genomic_DNA"/>
</dbReference>
<proteinExistence type="predicted"/>
<comment type="caution">
    <text evidence="3">The sequence shown here is derived from an EMBL/GenBank/DDBJ whole genome shotgun (WGS) entry which is preliminary data.</text>
</comment>
<feature type="region of interest" description="Disordered" evidence="1">
    <location>
        <begin position="36"/>
        <end position="74"/>
    </location>
</feature>
<evidence type="ECO:0000256" key="1">
    <source>
        <dbReference type="SAM" id="MobiDB-lite"/>
    </source>
</evidence>
<dbReference type="Proteomes" id="UP001589865">
    <property type="component" value="Unassembled WGS sequence"/>
</dbReference>
<protein>
    <submittedName>
        <fullName evidence="3">Uncharacterized protein</fullName>
    </submittedName>
</protein>
<reference evidence="3 4" key="1">
    <citation type="submission" date="2024-09" db="EMBL/GenBank/DDBJ databases">
        <authorList>
            <person name="Sun Q."/>
            <person name="Mori K."/>
        </authorList>
    </citation>
    <scope>NUCLEOTIDE SEQUENCE [LARGE SCALE GENOMIC DNA]</scope>
    <source>
        <strain evidence="3 4">TBRC 5777</strain>
    </source>
</reference>
<feature type="signal peptide" evidence="2">
    <location>
        <begin position="1"/>
        <end position="22"/>
    </location>
</feature>
<name>A0ABV6JZ83_9PROT</name>
<accession>A0ABV6JZ83</accession>
<keyword evidence="4" id="KW-1185">Reference proteome</keyword>
<gene>
    <name evidence="3" type="ORF">ACFFGY_22540</name>
</gene>
<evidence type="ECO:0000313" key="3">
    <source>
        <dbReference type="EMBL" id="MFC0411034.1"/>
    </source>
</evidence>
<evidence type="ECO:0000313" key="4">
    <source>
        <dbReference type="Proteomes" id="UP001589865"/>
    </source>
</evidence>
<sequence length="124" mass="12848">MRSRPLLLAVLLAGMAGGTAVAQPYYPPPGYGPPGYAPPYAPPPPPPPGYYPPPPPPPGYYPPPGPGYGPPPRVPVGLHCDAPIESHWGRQQLICDIARPQPAGSRCLCPGPTGAPPVPGRVVR</sequence>
<feature type="chain" id="PRO_5046790846" evidence="2">
    <location>
        <begin position="23"/>
        <end position="124"/>
    </location>
</feature>
<organism evidence="3 4">
    <name type="scientific">Roseomonas elaeocarpi</name>
    <dbReference type="NCBI Taxonomy" id="907779"/>
    <lineage>
        <taxon>Bacteria</taxon>
        <taxon>Pseudomonadati</taxon>
        <taxon>Pseudomonadota</taxon>
        <taxon>Alphaproteobacteria</taxon>
        <taxon>Acetobacterales</taxon>
        <taxon>Roseomonadaceae</taxon>
        <taxon>Roseomonas</taxon>
    </lineage>
</organism>